<keyword evidence="3" id="KW-1185">Reference proteome</keyword>
<protein>
    <submittedName>
        <fullName evidence="2">Uncharacterized protein</fullName>
    </submittedName>
</protein>
<dbReference type="EMBL" id="BLXT01004673">
    <property type="protein sequence ID" value="GFO16525.1"/>
    <property type="molecule type" value="Genomic_DNA"/>
</dbReference>
<dbReference type="AlphaFoldDB" id="A0AAV4B7F4"/>
<accession>A0AAV4B7F4</accession>
<reference evidence="2 3" key="1">
    <citation type="journal article" date="2021" name="Elife">
        <title>Chloroplast acquisition without the gene transfer in kleptoplastic sea slugs, Plakobranchus ocellatus.</title>
        <authorList>
            <person name="Maeda T."/>
            <person name="Takahashi S."/>
            <person name="Yoshida T."/>
            <person name="Shimamura S."/>
            <person name="Takaki Y."/>
            <person name="Nagai Y."/>
            <person name="Toyoda A."/>
            <person name="Suzuki Y."/>
            <person name="Arimoto A."/>
            <person name="Ishii H."/>
            <person name="Satoh N."/>
            <person name="Nishiyama T."/>
            <person name="Hasebe M."/>
            <person name="Maruyama T."/>
            <person name="Minagawa J."/>
            <person name="Obokata J."/>
            <person name="Shigenobu S."/>
        </authorList>
    </citation>
    <scope>NUCLEOTIDE SEQUENCE [LARGE SCALE GENOMIC DNA]</scope>
</reference>
<evidence type="ECO:0000313" key="2">
    <source>
        <dbReference type="EMBL" id="GFO16525.1"/>
    </source>
</evidence>
<comment type="caution">
    <text evidence="2">The sequence shown here is derived from an EMBL/GenBank/DDBJ whole genome shotgun (WGS) entry which is preliminary data.</text>
</comment>
<gene>
    <name evidence="2" type="ORF">PoB_004303000</name>
</gene>
<organism evidence="2 3">
    <name type="scientific">Plakobranchus ocellatus</name>
    <dbReference type="NCBI Taxonomy" id="259542"/>
    <lineage>
        <taxon>Eukaryota</taxon>
        <taxon>Metazoa</taxon>
        <taxon>Spiralia</taxon>
        <taxon>Lophotrochozoa</taxon>
        <taxon>Mollusca</taxon>
        <taxon>Gastropoda</taxon>
        <taxon>Heterobranchia</taxon>
        <taxon>Euthyneura</taxon>
        <taxon>Panpulmonata</taxon>
        <taxon>Sacoglossa</taxon>
        <taxon>Placobranchoidea</taxon>
        <taxon>Plakobranchidae</taxon>
        <taxon>Plakobranchus</taxon>
    </lineage>
</organism>
<sequence>MAEQSSTTGKSDANEGDQQTGGNNQITNTPQDGKNNEITYTQQTGGNDQRIDTQQAGGSNHRVTTSVSTEEQSRNRDIQECAHFSKSAVIIESYRDLFKVEWSS</sequence>
<evidence type="ECO:0000313" key="3">
    <source>
        <dbReference type="Proteomes" id="UP000735302"/>
    </source>
</evidence>
<proteinExistence type="predicted"/>
<evidence type="ECO:0000256" key="1">
    <source>
        <dbReference type="SAM" id="MobiDB-lite"/>
    </source>
</evidence>
<dbReference type="Proteomes" id="UP000735302">
    <property type="component" value="Unassembled WGS sequence"/>
</dbReference>
<feature type="region of interest" description="Disordered" evidence="1">
    <location>
        <begin position="1"/>
        <end position="76"/>
    </location>
</feature>
<name>A0AAV4B7F4_9GAST</name>
<feature type="compositionally biased region" description="Polar residues" evidence="1">
    <location>
        <begin position="1"/>
        <end position="70"/>
    </location>
</feature>